<keyword evidence="1" id="KW-0812">Transmembrane</keyword>
<protein>
    <recommendedName>
        <fullName evidence="2">DUF2726 domain-containing protein</fullName>
    </recommendedName>
</protein>
<feature type="transmembrane region" description="Helical" evidence="1">
    <location>
        <begin position="31"/>
        <end position="48"/>
    </location>
</feature>
<evidence type="ECO:0000313" key="3">
    <source>
        <dbReference type="EMBL" id="GAA3904409.1"/>
    </source>
</evidence>
<gene>
    <name evidence="3" type="ORF">GCM10022228_13330</name>
</gene>
<keyword evidence="1" id="KW-1133">Transmembrane helix</keyword>
<dbReference type="Pfam" id="PF10881">
    <property type="entry name" value="DUF2726"/>
    <property type="match status" value="1"/>
</dbReference>
<keyword evidence="1" id="KW-0472">Membrane</keyword>
<name>A0ABP7LRG2_9GAMM</name>
<feature type="domain" description="DUF2726" evidence="2">
    <location>
        <begin position="65"/>
        <end position="188"/>
    </location>
</feature>
<evidence type="ECO:0000313" key="4">
    <source>
        <dbReference type="Proteomes" id="UP001500133"/>
    </source>
</evidence>
<comment type="caution">
    <text evidence="3">The sequence shown here is derived from an EMBL/GenBank/DDBJ whole genome shotgun (WGS) entry which is preliminary data.</text>
</comment>
<dbReference type="Proteomes" id="UP001500133">
    <property type="component" value="Unassembled WGS sequence"/>
</dbReference>
<accession>A0ABP7LRG2</accession>
<dbReference type="EMBL" id="BAAAZT010000064">
    <property type="protein sequence ID" value="GAA3904409.1"/>
    <property type="molecule type" value="Genomic_DNA"/>
</dbReference>
<evidence type="ECO:0000256" key="1">
    <source>
        <dbReference type="SAM" id="Phobius"/>
    </source>
</evidence>
<reference evidence="4" key="1">
    <citation type="journal article" date="2019" name="Int. J. Syst. Evol. Microbiol.">
        <title>The Global Catalogue of Microorganisms (GCM) 10K type strain sequencing project: providing services to taxonomists for standard genome sequencing and annotation.</title>
        <authorList>
            <consortium name="The Broad Institute Genomics Platform"/>
            <consortium name="The Broad Institute Genome Sequencing Center for Infectious Disease"/>
            <person name="Wu L."/>
            <person name="Ma J."/>
        </authorList>
    </citation>
    <scope>NUCLEOTIDE SEQUENCE [LARGE SCALE GENOMIC DNA]</scope>
    <source>
        <strain evidence="4">JCM 16914</strain>
    </source>
</reference>
<keyword evidence="4" id="KW-1185">Reference proteome</keyword>
<evidence type="ECO:0000259" key="2">
    <source>
        <dbReference type="Pfam" id="PF10881"/>
    </source>
</evidence>
<dbReference type="InterPro" id="IPR024402">
    <property type="entry name" value="DUF2726"/>
</dbReference>
<proteinExistence type="predicted"/>
<organism evidence="3 4">
    <name type="scientific">Halomonas cibimaris</name>
    <dbReference type="NCBI Taxonomy" id="657012"/>
    <lineage>
        <taxon>Bacteria</taxon>
        <taxon>Pseudomonadati</taxon>
        <taxon>Pseudomonadota</taxon>
        <taxon>Gammaproteobacteria</taxon>
        <taxon>Oceanospirillales</taxon>
        <taxon>Halomonadaceae</taxon>
        <taxon>Halomonas</taxon>
    </lineage>
</organism>
<sequence>MFLPFELPFMPSFTFPFDVTFSRPEYLNNPLVWGFAGVVVLALGIALFKRLRPRSTRRARYQTRNYLFTRAEWRFARALQKAVGDDWLLMGKVRIADVLAVEHDPRLPRGEWLRAFSRISQKHVGYVLVDPESGRVACCIELDDATHGRRERIRRDAFVNAAFAQAGMPLLRIPTAKQYAVPVLQKKIRSAIRARPAKRGKAAKRLSA</sequence>